<name>A0A5C4TGS8_9BACL</name>
<dbReference type="Proteomes" id="UP000307943">
    <property type="component" value="Unassembled WGS sequence"/>
</dbReference>
<reference evidence="1 2" key="1">
    <citation type="submission" date="2019-05" db="EMBL/GenBank/DDBJ databases">
        <title>We sequenced the genome of Paenibacillus hemerocallicola KCTC 33185 for further insight into its adaptation and study the phylogeny of Paenibacillus.</title>
        <authorList>
            <person name="Narsing Rao M.P."/>
        </authorList>
    </citation>
    <scope>NUCLEOTIDE SEQUENCE [LARGE SCALE GENOMIC DNA]</scope>
    <source>
        <strain evidence="1 2">KCTC 33185</strain>
    </source>
</reference>
<dbReference type="AlphaFoldDB" id="A0A5C4TGS8"/>
<dbReference type="EMBL" id="VDCQ01000001">
    <property type="protein sequence ID" value="TNJ68175.1"/>
    <property type="molecule type" value="Genomic_DNA"/>
</dbReference>
<dbReference type="Gene3D" id="3.40.50.10320">
    <property type="entry name" value="LmbE-like"/>
    <property type="match status" value="1"/>
</dbReference>
<proteinExistence type="predicted"/>
<evidence type="ECO:0000313" key="2">
    <source>
        <dbReference type="Proteomes" id="UP000307943"/>
    </source>
</evidence>
<accession>A0A5C4TGS8</accession>
<dbReference type="GO" id="GO:0016811">
    <property type="term" value="F:hydrolase activity, acting on carbon-nitrogen (but not peptide) bonds, in linear amides"/>
    <property type="evidence" value="ECO:0007669"/>
    <property type="project" value="TreeGrafter"/>
</dbReference>
<organism evidence="1 2">
    <name type="scientific">Paenibacillus hemerocallicola</name>
    <dbReference type="NCBI Taxonomy" id="1172614"/>
    <lineage>
        <taxon>Bacteria</taxon>
        <taxon>Bacillati</taxon>
        <taxon>Bacillota</taxon>
        <taxon>Bacilli</taxon>
        <taxon>Bacillales</taxon>
        <taxon>Paenibacillaceae</taxon>
        <taxon>Paenibacillus</taxon>
    </lineage>
</organism>
<dbReference type="OrthoDB" id="9790023at2"/>
<gene>
    <name evidence="1" type="ORF">FE784_00480</name>
</gene>
<dbReference type="Pfam" id="PF02585">
    <property type="entry name" value="PIG-L"/>
    <property type="match status" value="1"/>
</dbReference>
<comment type="caution">
    <text evidence="1">The sequence shown here is derived from an EMBL/GenBank/DDBJ whole genome shotgun (WGS) entry which is preliminary data.</text>
</comment>
<dbReference type="PANTHER" id="PTHR12993">
    <property type="entry name" value="N-ACETYLGLUCOSAMINYL-PHOSPHATIDYLINOSITOL DE-N-ACETYLASE-RELATED"/>
    <property type="match status" value="1"/>
</dbReference>
<dbReference type="SUPFAM" id="SSF102588">
    <property type="entry name" value="LmbE-like"/>
    <property type="match status" value="1"/>
</dbReference>
<dbReference type="PANTHER" id="PTHR12993:SF30">
    <property type="entry name" value="N-ACETYL-ALPHA-D-GLUCOSAMINYL L-MALATE DEACETYLASE 1"/>
    <property type="match status" value="1"/>
</dbReference>
<sequence length="264" mass="29864">MPQRHEARIRLRETSMERSLKRILVKERWALKVLAIGAHPDDIEISCAGTLAKLVLAGHEVTICHASDGDKGHYRIPPEELIPIRKREALQSGAIIGSEVISLGMRDGNIWADNDDNRAIFIDLMCRVQPDLVITHTPNDYMPDHVAVSRLVFDTTFLATLPDASKLFPNVAKVPSLFYMDNLSGIDFQPTLYVDITDSFVTKTEMLKQHQSQLVWLKEHDNVDVLDMMETLSKFRGIQAGCTYAEGFIQHMAWTRPNAVRFPV</sequence>
<evidence type="ECO:0000313" key="1">
    <source>
        <dbReference type="EMBL" id="TNJ68175.1"/>
    </source>
</evidence>
<evidence type="ECO:0008006" key="3">
    <source>
        <dbReference type="Google" id="ProtNLM"/>
    </source>
</evidence>
<keyword evidence="2" id="KW-1185">Reference proteome</keyword>
<protein>
    <recommendedName>
        <fullName evidence="3">PIG-L family deacetylase</fullName>
    </recommendedName>
</protein>
<dbReference type="InterPro" id="IPR024078">
    <property type="entry name" value="LmbE-like_dom_sf"/>
</dbReference>
<dbReference type="InterPro" id="IPR003737">
    <property type="entry name" value="GlcNAc_PI_deacetylase-related"/>
</dbReference>